<keyword evidence="2" id="KW-1185">Reference proteome</keyword>
<reference evidence="1 2" key="1">
    <citation type="submission" date="2018-11" db="EMBL/GenBank/DDBJ databases">
        <title>Saccharopolyspora rhizosphaerae sp. nov., an actinomycete isolated from rhizosphere soil in Thailand.</title>
        <authorList>
            <person name="Intra B."/>
            <person name="Euanorasetr J."/>
            <person name="Take A."/>
            <person name="Inahashi Y."/>
            <person name="Mori M."/>
            <person name="Panbangred W."/>
            <person name="Matsumoto A."/>
        </authorList>
    </citation>
    <scope>NUCLEOTIDE SEQUENCE [LARGE SCALE GENOMIC DNA]</scope>
    <source>
        <strain evidence="1 2">H219</strain>
    </source>
</reference>
<dbReference type="AlphaFoldDB" id="A0A426JIW6"/>
<proteinExistence type="predicted"/>
<name>A0A426JIW6_9PSEU</name>
<dbReference type="Proteomes" id="UP000274515">
    <property type="component" value="Unassembled WGS sequence"/>
</dbReference>
<protein>
    <recommendedName>
        <fullName evidence="3">WXG100 family type VII secretion target</fullName>
    </recommendedName>
</protein>
<dbReference type="EMBL" id="RSAA01000035">
    <property type="protein sequence ID" value="RRO13051.1"/>
    <property type="molecule type" value="Genomic_DNA"/>
</dbReference>
<gene>
    <name evidence="1" type="ORF">EIL87_25725</name>
</gene>
<accession>A0A426JIW6</accession>
<evidence type="ECO:0008006" key="3">
    <source>
        <dbReference type="Google" id="ProtNLM"/>
    </source>
</evidence>
<dbReference type="SUPFAM" id="SSF140453">
    <property type="entry name" value="EsxAB dimer-like"/>
    <property type="match status" value="1"/>
</dbReference>
<evidence type="ECO:0000313" key="2">
    <source>
        <dbReference type="Proteomes" id="UP000274515"/>
    </source>
</evidence>
<dbReference type="RefSeq" id="WP_125093137.1">
    <property type="nucleotide sequence ID" value="NZ_RSAA01000035.1"/>
</dbReference>
<sequence length="217" mass="23216">MQAVNWVYEQVTGENLVEQLITPITGDFSQIEANAEAWNQIGDALRAVRTNLNQGICDLRGSWDGDGAIAFEALLVSTWTVALEGDAVLAQLVGKGFTRAAEMSRKMTDKALELIKKLVDRLVEAAATGWIPGAGWANVVRNVEKCVEIVMAVLALFEALQALYDSVVQLVDAVTSAGTNLAQIKDANSLGDVVNIGSRHGTTSRRCPEQPPGLAVP</sequence>
<organism evidence="1 2">
    <name type="scientific">Saccharopolyspora rhizosphaerae</name>
    <dbReference type="NCBI Taxonomy" id="2492662"/>
    <lineage>
        <taxon>Bacteria</taxon>
        <taxon>Bacillati</taxon>
        <taxon>Actinomycetota</taxon>
        <taxon>Actinomycetes</taxon>
        <taxon>Pseudonocardiales</taxon>
        <taxon>Pseudonocardiaceae</taxon>
        <taxon>Saccharopolyspora</taxon>
    </lineage>
</organism>
<evidence type="ECO:0000313" key="1">
    <source>
        <dbReference type="EMBL" id="RRO13051.1"/>
    </source>
</evidence>
<dbReference type="InterPro" id="IPR036689">
    <property type="entry name" value="ESAT-6-like_sf"/>
</dbReference>
<comment type="caution">
    <text evidence="1">The sequence shown here is derived from an EMBL/GenBank/DDBJ whole genome shotgun (WGS) entry which is preliminary data.</text>
</comment>
<dbReference type="OrthoDB" id="5125341at2"/>